<feature type="modified residue" description="4-aspartylphosphate" evidence="2">
    <location>
        <position position="55"/>
    </location>
</feature>
<evidence type="ECO:0000256" key="1">
    <source>
        <dbReference type="ARBA" id="ARBA00022553"/>
    </source>
</evidence>
<feature type="domain" description="Response regulatory" evidence="4">
    <location>
        <begin position="7"/>
        <end position="121"/>
    </location>
</feature>
<evidence type="ECO:0000256" key="3">
    <source>
        <dbReference type="SAM" id="Coils"/>
    </source>
</evidence>
<dbReference type="CDD" id="cd17569">
    <property type="entry name" value="REC_HupR-like"/>
    <property type="match status" value="1"/>
</dbReference>
<evidence type="ECO:0000259" key="4">
    <source>
        <dbReference type="PROSITE" id="PS50110"/>
    </source>
</evidence>
<dbReference type="OrthoDB" id="109585at2"/>
<dbReference type="GO" id="GO:0000160">
    <property type="term" value="P:phosphorelay signal transduction system"/>
    <property type="evidence" value="ECO:0007669"/>
    <property type="project" value="InterPro"/>
</dbReference>
<dbReference type="InterPro" id="IPR001789">
    <property type="entry name" value="Sig_transdc_resp-reg_receiver"/>
</dbReference>
<sequence>MEEPKIKVLYIDDEVNNLSAFKANFRKLYDIYTAESASEGRKILESVDVEIIITDQRMPEMTGVEFLESIIKEFPNPIRILLTGYTDMQALIDAVNKGQIYRYINKPWNEEELKMFINQAHELYTLRKENEDLTKELLKVNNQLEFMIRQKLLS</sequence>
<dbReference type="SMART" id="SM00448">
    <property type="entry name" value="REC"/>
    <property type="match status" value="1"/>
</dbReference>
<dbReference type="RefSeq" id="WP_011586152.1">
    <property type="nucleotide sequence ID" value="NC_008255.1"/>
</dbReference>
<reference evidence="5 6" key="1">
    <citation type="journal article" date="2007" name="Appl. Environ. Microbiol.">
        <title>Genome sequence of the cellulolytic gliding bacterium Cytophaga hutchinsonii.</title>
        <authorList>
            <person name="Xie G."/>
            <person name="Bruce D.C."/>
            <person name="Challacombe J.F."/>
            <person name="Chertkov O."/>
            <person name="Detter J.C."/>
            <person name="Gilna P."/>
            <person name="Han C.S."/>
            <person name="Lucas S."/>
            <person name="Misra M."/>
            <person name="Myers G.L."/>
            <person name="Richardson P."/>
            <person name="Tapia R."/>
            <person name="Thayer N."/>
            <person name="Thompson L.S."/>
            <person name="Brettin T.S."/>
            <person name="Henrissat B."/>
            <person name="Wilson D.B."/>
            <person name="McBride M.J."/>
        </authorList>
    </citation>
    <scope>NUCLEOTIDE SEQUENCE [LARGE SCALE GENOMIC DNA]</scope>
    <source>
        <strain evidence="6">ATCC 33406 / DSM 1761 / CIP 103989 / NBRC 15051 / NCIMB 9469 / D465</strain>
    </source>
</reference>
<dbReference type="Proteomes" id="UP000001822">
    <property type="component" value="Chromosome"/>
</dbReference>
<dbReference type="InterPro" id="IPR011006">
    <property type="entry name" value="CheY-like_superfamily"/>
</dbReference>
<evidence type="ECO:0000256" key="2">
    <source>
        <dbReference type="PROSITE-ProRule" id="PRU00169"/>
    </source>
</evidence>
<dbReference type="PANTHER" id="PTHR44591">
    <property type="entry name" value="STRESS RESPONSE REGULATOR PROTEIN 1"/>
    <property type="match status" value="1"/>
</dbReference>
<dbReference type="PANTHER" id="PTHR44591:SF19">
    <property type="entry name" value="TWO-COMPONENT RESPONSE REGULATOR-RELATED"/>
    <property type="match status" value="1"/>
</dbReference>
<dbReference type="KEGG" id="chu:CHU_2793"/>
<protein>
    <submittedName>
        <fullName evidence="5">Two-component response regulator</fullName>
    </submittedName>
</protein>
<keyword evidence="1 2" id="KW-0597">Phosphoprotein</keyword>
<keyword evidence="3" id="KW-0175">Coiled coil</keyword>
<organism evidence="5 6">
    <name type="scientific">Cytophaga hutchinsonii (strain ATCC 33406 / DSM 1761 / CIP 103989 / NBRC 15051 / NCIMB 9469 / D465)</name>
    <dbReference type="NCBI Taxonomy" id="269798"/>
    <lineage>
        <taxon>Bacteria</taxon>
        <taxon>Pseudomonadati</taxon>
        <taxon>Bacteroidota</taxon>
        <taxon>Cytophagia</taxon>
        <taxon>Cytophagales</taxon>
        <taxon>Cytophagaceae</taxon>
        <taxon>Cytophaga</taxon>
    </lineage>
</organism>
<gene>
    <name evidence="5" type="primary">atoC</name>
    <name evidence="5" type="ordered locus">CHU_2793</name>
</gene>
<name>A0A6N4SUA7_CYTH3</name>
<accession>A0A6N4SUA7</accession>
<dbReference type="EMBL" id="CP000383">
    <property type="protein sequence ID" value="ABG60042.1"/>
    <property type="molecule type" value="Genomic_DNA"/>
</dbReference>
<keyword evidence="6" id="KW-1185">Reference proteome</keyword>
<evidence type="ECO:0000313" key="6">
    <source>
        <dbReference type="Proteomes" id="UP000001822"/>
    </source>
</evidence>
<feature type="coiled-coil region" evidence="3">
    <location>
        <begin position="123"/>
        <end position="150"/>
    </location>
</feature>
<evidence type="ECO:0000313" key="5">
    <source>
        <dbReference type="EMBL" id="ABG60042.1"/>
    </source>
</evidence>
<dbReference type="AlphaFoldDB" id="A0A6N4SUA7"/>
<dbReference type="SUPFAM" id="SSF52172">
    <property type="entry name" value="CheY-like"/>
    <property type="match status" value="1"/>
</dbReference>
<dbReference type="PROSITE" id="PS50110">
    <property type="entry name" value="RESPONSE_REGULATORY"/>
    <property type="match status" value="1"/>
</dbReference>
<dbReference type="Gene3D" id="3.40.50.2300">
    <property type="match status" value="1"/>
</dbReference>
<dbReference type="Pfam" id="PF00072">
    <property type="entry name" value="Response_reg"/>
    <property type="match status" value="1"/>
</dbReference>
<dbReference type="InterPro" id="IPR050595">
    <property type="entry name" value="Bact_response_regulator"/>
</dbReference>
<proteinExistence type="predicted"/>